<dbReference type="Gene3D" id="1.10.10.1210">
    <property type="entry name" value="MAGE homology domain, winged helix WH2 motif"/>
    <property type="match status" value="1"/>
</dbReference>
<dbReference type="OrthoDB" id="1272441at2759"/>
<evidence type="ECO:0000313" key="4">
    <source>
        <dbReference type="Proteomes" id="UP000094065"/>
    </source>
</evidence>
<dbReference type="InterPro" id="IPR041899">
    <property type="entry name" value="MAGE_WH2"/>
</dbReference>
<dbReference type="PROSITE" id="PS50838">
    <property type="entry name" value="MAGE"/>
    <property type="match status" value="1"/>
</dbReference>
<proteinExistence type="predicted"/>
<dbReference type="Gene3D" id="1.10.10.1200">
    <property type="entry name" value="MAGE homology domain, winged helix WH1 motif"/>
    <property type="match status" value="1"/>
</dbReference>
<dbReference type="AlphaFoldDB" id="A0A1E3HKL4"/>
<dbReference type="Proteomes" id="UP000094065">
    <property type="component" value="Unassembled WGS sequence"/>
</dbReference>
<feature type="region of interest" description="Disordered" evidence="1">
    <location>
        <begin position="186"/>
        <end position="209"/>
    </location>
</feature>
<evidence type="ECO:0000313" key="3">
    <source>
        <dbReference type="EMBL" id="ODN76878.1"/>
    </source>
</evidence>
<feature type="compositionally biased region" description="Acidic residues" evidence="1">
    <location>
        <begin position="22"/>
        <end position="31"/>
    </location>
</feature>
<evidence type="ECO:0000259" key="2">
    <source>
        <dbReference type="PROSITE" id="PS50838"/>
    </source>
</evidence>
<dbReference type="EMBL" id="AWGJ01000008">
    <property type="protein sequence ID" value="ODN76878.1"/>
    <property type="molecule type" value="Genomic_DNA"/>
</dbReference>
<feature type="region of interest" description="Disordered" evidence="1">
    <location>
        <begin position="1"/>
        <end position="41"/>
    </location>
</feature>
<dbReference type="SMART" id="SM01373">
    <property type="entry name" value="MAGE"/>
    <property type="match status" value="1"/>
</dbReference>
<dbReference type="GeneID" id="30156774"/>
<sequence length="392" mass="43113">MPPSASNANKKGKGRATQAEPESSDVEEQEEQVPSGALSNKDIESRAGMLVRFALFQEYRRVPIRRADAAKEVVPNNKRSFKAVFVRAQEILRETFGCELIELRKKNEGAAAPDASVSAQQSQAAATQSKKNKGKGRARPSNGGLNAVEEEEEEDEEDDEPAATQRAKETGSGVYILQSTLPSSIIDFMNDPRPLPQETQDQVEEEEDSGALLPWDKADGGVIGHVGLMGLRTLILSLIMGLGRTVSDDNLHALLKRLNLHRETVLPYSSKDNTGDLLTLDKFLDQLARTRYLEKIDIPGHGGGREGASCEWKWGARAEVEFSTKAAAEFIEEIMIGKEGESDDEEEEEQPRRGANSRARGGEEPQETNAHKRRKLREDLVKASGLPLTGRD</sequence>
<dbReference type="PANTHER" id="PTHR11736">
    <property type="entry name" value="MELANOMA-ASSOCIATED ANTIGEN MAGE ANTIGEN"/>
    <property type="match status" value="1"/>
</dbReference>
<feature type="region of interest" description="Disordered" evidence="1">
    <location>
        <begin position="112"/>
        <end position="173"/>
    </location>
</feature>
<dbReference type="Pfam" id="PF01454">
    <property type="entry name" value="MAGE"/>
    <property type="match status" value="1"/>
</dbReference>
<feature type="region of interest" description="Disordered" evidence="1">
    <location>
        <begin position="336"/>
        <end position="392"/>
    </location>
</feature>
<gene>
    <name evidence="3" type="ORF">L202_05465</name>
</gene>
<dbReference type="InterPro" id="IPR041898">
    <property type="entry name" value="MAGE_WH1"/>
</dbReference>
<name>A0A1E3HKL4_9TREE</name>
<evidence type="ECO:0000256" key="1">
    <source>
        <dbReference type="SAM" id="MobiDB-lite"/>
    </source>
</evidence>
<protein>
    <recommendedName>
        <fullName evidence="2">MAGE domain-containing protein</fullName>
    </recommendedName>
</protein>
<dbReference type="InterPro" id="IPR002190">
    <property type="entry name" value="MHD_dom"/>
</dbReference>
<comment type="caution">
    <text evidence="3">The sequence shown here is derived from an EMBL/GenBank/DDBJ whole genome shotgun (WGS) entry which is preliminary data.</text>
</comment>
<feature type="domain" description="MAGE" evidence="2">
    <location>
        <begin position="43"/>
        <end position="107"/>
    </location>
</feature>
<feature type="compositionally biased region" description="Acidic residues" evidence="1">
    <location>
        <begin position="148"/>
        <end position="161"/>
    </location>
</feature>
<dbReference type="GO" id="GO:0006281">
    <property type="term" value="P:DNA repair"/>
    <property type="evidence" value="ECO:0007669"/>
    <property type="project" value="TreeGrafter"/>
</dbReference>
<dbReference type="InterPro" id="IPR037445">
    <property type="entry name" value="MAGE"/>
</dbReference>
<organism evidence="3 4">
    <name type="scientific">Cryptococcus amylolentus CBS 6039</name>
    <dbReference type="NCBI Taxonomy" id="1295533"/>
    <lineage>
        <taxon>Eukaryota</taxon>
        <taxon>Fungi</taxon>
        <taxon>Dikarya</taxon>
        <taxon>Basidiomycota</taxon>
        <taxon>Agaricomycotina</taxon>
        <taxon>Tremellomycetes</taxon>
        <taxon>Tremellales</taxon>
        <taxon>Cryptococcaceae</taxon>
        <taxon>Cryptococcus</taxon>
    </lineage>
</organism>
<keyword evidence="4" id="KW-1185">Reference proteome</keyword>
<reference evidence="3 4" key="1">
    <citation type="submission" date="2016-06" db="EMBL/GenBank/DDBJ databases">
        <title>Evolution of pathogenesis and genome organization in the Tremellales.</title>
        <authorList>
            <person name="Cuomo C."/>
            <person name="Litvintseva A."/>
            <person name="Heitman J."/>
            <person name="Chen Y."/>
            <person name="Sun S."/>
            <person name="Springer D."/>
            <person name="Dromer F."/>
            <person name="Young S."/>
            <person name="Zeng Q."/>
            <person name="Chapman S."/>
            <person name="Gujja S."/>
            <person name="Saif S."/>
            <person name="Birren B."/>
        </authorList>
    </citation>
    <scope>NUCLEOTIDE SEQUENCE [LARGE SCALE GENOMIC DNA]</scope>
    <source>
        <strain evidence="3 4">CBS 6039</strain>
    </source>
</reference>
<dbReference type="GO" id="GO:0005634">
    <property type="term" value="C:nucleus"/>
    <property type="evidence" value="ECO:0007669"/>
    <property type="project" value="TreeGrafter"/>
</dbReference>
<dbReference type="STRING" id="1295533.A0A1E3HKL4"/>
<accession>A0A1E3HKL4</accession>
<dbReference type="PANTHER" id="PTHR11736:SF14">
    <property type="entry name" value="NSE3 HOMOLOG, SMC5-SMC6 COMPLEX COMPONENT"/>
    <property type="match status" value="1"/>
</dbReference>
<dbReference type="RefSeq" id="XP_018992252.1">
    <property type="nucleotide sequence ID" value="XM_019139761.1"/>
</dbReference>
<feature type="compositionally biased region" description="Low complexity" evidence="1">
    <location>
        <begin position="112"/>
        <end position="129"/>
    </location>
</feature>